<feature type="binding site" evidence="1">
    <location>
        <position position="172"/>
    </location>
    <ligand>
        <name>Zn(2+)</name>
        <dbReference type="ChEBI" id="CHEBI:29105"/>
    </ligand>
</feature>
<dbReference type="GO" id="GO:0046872">
    <property type="term" value="F:metal ion binding"/>
    <property type="evidence" value="ECO:0007669"/>
    <property type="project" value="UniProtKB-KW"/>
</dbReference>
<dbReference type="AlphaFoldDB" id="A0A0U2SHH4"/>
<dbReference type="SUPFAM" id="SSF48150">
    <property type="entry name" value="DNA-glycosylase"/>
    <property type="match status" value="1"/>
</dbReference>
<dbReference type="KEGG" id="mmil:sm9_0622"/>
<keyword evidence="1" id="KW-0862">Zinc</keyword>
<dbReference type="RefSeq" id="WP_058738743.1">
    <property type="nucleotide sequence ID" value="NZ_CP011266.1"/>
</dbReference>
<evidence type="ECO:0000256" key="1">
    <source>
        <dbReference type="PIRSR" id="PIRSR605019-1"/>
    </source>
</evidence>
<dbReference type="PATRIC" id="fig|230361.4.peg.644"/>
<dbReference type="OrthoDB" id="76591at2157"/>
<dbReference type="InterPro" id="IPR052891">
    <property type="entry name" value="DNA-3mA_glycosylase"/>
</dbReference>
<dbReference type="PANTHER" id="PTHR30037:SF4">
    <property type="entry name" value="DNA-3-METHYLADENINE GLYCOSYLASE I"/>
    <property type="match status" value="1"/>
</dbReference>
<dbReference type="Gene3D" id="1.10.340.30">
    <property type="entry name" value="Hypothetical protein, domain 2"/>
    <property type="match status" value="1"/>
</dbReference>
<dbReference type="InterPro" id="IPR005019">
    <property type="entry name" value="Adenine_glyco"/>
</dbReference>
<gene>
    <name evidence="2" type="primary">tag</name>
    <name evidence="2" type="ORF">sm9_0622</name>
</gene>
<protein>
    <submittedName>
        <fullName evidence="2">DNA-3-methyladenine glycosylase I Tag</fullName>
    </submittedName>
</protein>
<organism evidence="2 3">
    <name type="scientific">Methanobrevibacter millerae</name>
    <dbReference type="NCBI Taxonomy" id="230361"/>
    <lineage>
        <taxon>Archaea</taxon>
        <taxon>Methanobacteriati</taxon>
        <taxon>Methanobacteriota</taxon>
        <taxon>Methanomada group</taxon>
        <taxon>Methanobacteria</taxon>
        <taxon>Methanobacteriales</taxon>
        <taxon>Methanobacteriaceae</taxon>
        <taxon>Methanobrevibacter</taxon>
    </lineage>
</organism>
<dbReference type="EMBL" id="CP011266">
    <property type="protein sequence ID" value="ALT68421.1"/>
    <property type="molecule type" value="Genomic_DNA"/>
</dbReference>
<keyword evidence="1" id="KW-0479">Metal-binding</keyword>
<dbReference type="GeneID" id="26735597"/>
<dbReference type="GO" id="GO:0006284">
    <property type="term" value="P:base-excision repair"/>
    <property type="evidence" value="ECO:0007669"/>
    <property type="project" value="InterPro"/>
</dbReference>
<feature type="binding site" evidence="1">
    <location>
        <position position="176"/>
    </location>
    <ligand>
        <name>Zn(2+)</name>
        <dbReference type="ChEBI" id="CHEBI:29105"/>
    </ligand>
</feature>
<dbReference type="Proteomes" id="UP000067738">
    <property type="component" value="Chromosome"/>
</dbReference>
<keyword evidence="3" id="KW-1185">Reference proteome</keyword>
<dbReference type="InterPro" id="IPR011257">
    <property type="entry name" value="DNA_glycosylase"/>
</dbReference>
<dbReference type="GO" id="GO:0008725">
    <property type="term" value="F:DNA-3-methyladenine glycosylase activity"/>
    <property type="evidence" value="ECO:0007669"/>
    <property type="project" value="InterPro"/>
</dbReference>
<proteinExistence type="predicted"/>
<feature type="binding site" evidence="1">
    <location>
        <position position="6"/>
    </location>
    <ligand>
        <name>Zn(2+)</name>
        <dbReference type="ChEBI" id="CHEBI:29105"/>
    </ligand>
</feature>
<sequence length="179" mass="21129">MIKKRCSWVEGKEKIYLKYHDEEWCVPKYDDNILFEMLILESFQAGLSWITILKKRDAFREAFDDFDIEKIIDYDENKVNELLENEKIIRHKGKINATIANAGVFKKIQKEYGSFSNYIWGFTDGKIIKAEYKTKSELSDKIAKDLKKRGMKFVGSTTIYSYLESIGIIDNHTKDCYKY</sequence>
<dbReference type="PANTHER" id="PTHR30037">
    <property type="entry name" value="DNA-3-METHYLADENINE GLYCOSYLASE 1"/>
    <property type="match status" value="1"/>
</dbReference>
<feature type="binding site" evidence="1">
    <location>
        <position position="20"/>
    </location>
    <ligand>
        <name>Zn(2+)</name>
        <dbReference type="ChEBI" id="CHEBI:29105"/>
    </ligand>
</feature>
<name>A0A0U2SHH4_9EURY</name>
<evidence type="ECO:0000313" key="2">
    <source>
        <dbReference type="EMBL" id="ALT68421.1"/>
    </source>
</evidence>
<dbReference type="Pfam" id="PF03352">
    <property type="entry name" value="Adenine_glyco"/>
    <property type="match status" value="1"/>
</dbReference>
<reference evidence="2 3" key="1">
    <citation type="submission" date="2015-04" db="EMBL/GenBank/DDBJ databases">
        <title>The complete genome sequence of the rumen methanogen Methanobrevibacter millerae SM9.</title>
        <authorList>
            <person name="Leahy S.C."/>
            <person name="Kelly W.J."/>
            <person name="Pacheco D.M."/>
            <person name="Li D."/>
            <person name="Altermann E."/>
            <person name="Attwood G.T."/>
        </authorList>
    </citation>
    <scope>NUCLEOTIDE SEQUENCE [LARGE SCALE GENOMIC DNA]</scope>
    <source>
        <strain evidence="2 3">SM9</strain>
    </source>
</reference>
<evidence type="ECO:0000313" key="3">
    <source>
        <dbReference type="Proteomes" id="UP000067738"/>
    </source>
</evidence>
<accession>A0A0U2SHH4</accession>